<evidence type="ECO:0000313" key="4">
    <source>
        <dbReference type="EMBL" id="WNF01136.1"/>
    </source>
</evidence>
<comment type="similarity">
    <text evidence="1 2">Belongs to the enoyl-CoA hydratase/isomerase family.</text>
</comment>
<evidence type="ECO:0000256" key="1">
    <source>
        <dbReference type="ARBA" id="ARBA00005254"/>
    </source>
</evidence>
<dbReference type="InterPro" id="IPR001753">
    <property type="entry name" value="Enoyl-CoA_hydra/iso"/>
</dbReference>
<dbReference type="PROSITE" id="PS00166">
    <property type="entry name" value="ENOYL_COA_HYDRATASE"/>
    <property type="match status" value="1"/>
</dbReference>
<dbReference type="PANTHER" id="PTHR42964">
    <property type="entry name" value="ENOYL-COA HYDRATASE"/>
    <property type="match status" value="1"/>
</dbReference>
<dbReference type="Pfam" id="PF00378">
    <property type="entry name" value="ECH_1"/>
    <property type="match status" value="1"/>
</dbReference>
<organism evidence="4 5">
    <name type="scientific">Streptomyces luomodiensis</name>
    <dbReference type="NCBI Taxonomy" id="3026192"/>
    <lineage>
        <taxon>Bacteria</taxon>
        <taxon>Bacillati</taxon>
        <taxon>Actinomycetota</taxon>
        <taxon>Actinomycetes</taxon>
        <taxon>Kitasatosporales</taxon>
        <taxon>Streptomycetaceae</taxon>
        <taxon>Streptomyces</taxon>
    </lineage>
</organism>
<dbReference type="CDD" id="cd06558">
    <property type="entry name" value="crotonase-like"/>
    <property type="match status" value="1"/>
</dbReference>
<dbReference type="InterPro" id="IPR018376">
    <property type="entry name" value="Enoyl-CoA_hyd/isom_CS"/>
</dbReference>
<feature type="compositionally biased region" description="Polar residues" evidence="3">
    <location>
        <begin position="1"/>
        <end position="19"/>
    </location>
</feature>
<sequence length="285" mass="29535">MTQSAPTTRMPSASEQPASSHPPVVLERDGAVAHVVLASAETGNAFNLGFVTTLRRVVEQVVAWTAEPDRNGVGAVLVRAEGRNFSVGGDLKAFVAQGDDVGAYVMSVASAAHAAVLGLAGLSVPVIAQVSGAVAGGGVGLALSADLVVAARSAKLRLAYTALGLTPDCGASWFLPRLVGERRALDLVFTNRVLRSTEAERWGLFSRVVDDEDLPSVSEELARSLATGQVAALSRAKLLMRAGHLDGLRDHLECEAGFIADAAARPEVRAAMSRFLAGGGRSGRT</sequence>
<dbReference type="PANTHER" id="PTHR42964:SF1">
    <property type="entry name" value="POLYKETIDE BIOSYNTHESIS ENOYL-COA HYDRATASE PKSH-RELATED"/>
    <property type="match status" value="1"/>
</dbReference>
<dbReference type="InterPro" id="IPR029045">
    <property type="entry name" value="ClpP/crotonase-like_dom_sf"/>
</dbReference>
<evidence type="ECO:0000313" key="5">
    <source>
        <dbReference type="Proteomes" id="UP001305606"/>
    </source>
</evidence>
<feature type="region of interest" description="Disordered" evidence="3">
    <location>
        <begin position="1"/>
        <end position="23"/>
    </location>
</feature>
<reference evidence="4 5" key="1">
    <citation type="submission" date="2023-02" db="EMBL/GenBank/DDBJ databases">
        <title>Streptomyces sp. SCA4-21 with antifungal activity against Fusarium oxysporum f. sp. cubense, Streptomyces sp. SCA2-17 with antifungal activity against Fusarium oxysporum f. sp. cubense.</title>
        <authorList>
            <person name="Qi D."/>
        </authorList>
    </citation>
    <scope>NUCLEOTIDE SEQUENCE [LARGE SCALE GENOMIC DNA]</scope>
    <source>
        <strain evidence="4 5">SCA4-21</strain>
    </source>
</reference>
<keyword evidence="5" id="KW-1185">Reference proteome</keyword>
<dbReference type="Gene3D" id="3.90.226.10">
    <property type="entry name" value="2-enoyl-CoA Hydratase, Chain A, domain 1"/>
    <property type="match status" value="1"/>
</dbReference>
<proteinExistence type="inferred from homology"/>
<dbReference type="Proteomes" id="UP001305606">
    <property type="component" value="Chromosome"/>
</dbReference>
<name>A0ABY9V8A0_9ACTN</name>
<dbReference type="RefSeq" id="WP_311039461.1">
    <property type="nucleotide sequence ID" value="NZ_CP117522.1"/>
</dbReference>
<accession>A0ABY9V8A0</accession>
<protein>
    <submittedName>
        <fullName evidence="4">Enoyl-CoA hydratase/isomerase family protein</fullName>
    </submittedName>
</protein>
<evidence type="ECO:0000256" key="3">
    <source>
        <dbReference type="SAM" id="MobiDB-lite"/>
    </source>
</evidence>
<dbReference type="EMBL" id="CP117522">
    <property type="protein sequence ID" value="WNF01136.1"/>
    <property type="molecule type" value="Genomic_DNA"/>
</dbReference>
<dbReference type="InterPro" id="IPR051683">
    <property type="entry name" value="Enoyl-CoA_Hydratase/Isomerase"/>
</dbReference>
<evidence type="ECO:0000256" key="2">
    <source>
        <dbReference type="RuleBase" id="RU003707"/>
    </source>
</evidence>
<dbReference type="SUPFAM" id="SSF52096">
    <property type="entry name" value="ClpP/crotonase"/>
    <property type="match status" value="1"/>
</dbReference>
<gene>
    <name evidence="4" type="ORF">PS467_40240</name>
</gene>